<dbReference type="Gene3D" id="3.30.9.10">
    <property type="entry name" value="D-Amino Acid Oxidase, subunit A, domain 2"/>
    <property type="match status" value="1"/>
</dbReference>
<dbReference type="SUPFAM" id="SSF51905">
    <property type="entry name" value="FAD/NAD(P)-binding domain"/>
    <property type="match status" value="1"/>
</dbReference>
<sequence length="90" mass="9290">MSSLETEIAVVGGGPAGLFAAISAAKNGSVTHLFESKSCIGKYEHCAGLLSIDGLNRLGLSDLPPEMVQNCNIIGSRLFSPSGVNITVQK</sequence>
<dbReference type="AlphaFoldDB" id="X1UC15"/>
<feature type="non-terminal residue" evidence="1">
    <location>
        <position position="90"/>
    </location>
</feature>
<dbReference type="EMBL" id="BARW01018963">
    <property type="protein sequence ID" value="GAI89894.1"/>
    <property type="molecule type" value="Genomic_DNA"/>
</dbReference>
<protein>
    <recommendedName>
        <fullName evidence="2">FAD/NAD(P)-binding domain-containing protein</fullName>
    </recommendedName>
</protein>
<gene>
    <name evidence="1" type="ORF">S12H4_32350</name>
</gene>
<comment type="caution">
    <text evidence="1">The sequence shown here is derived from an EMBL/GenBank/DDBJ whole genome shotgun (WGS) entry which is preliminary data.</text>
</comment>
<reference evidence="1" key="1">
    <citation type="journal article" date="2014" name="Front. Microbiol.">
        <title>High frequency of phylogenetically diverse reductive dehalogenase-homologous genes in deep subseafloor sedimentary metagenomes.</title>
        <authorList>
            <person name="Kawai M."/>
            <person name="Futagami T."/>
            <person name="Toyoda A."/>
            <person name="Takaki Y."/>
            <person name="Nishi S."/>
            <person name="Hori S."/>
            <person name="Arai W."/>
            <person name="Tsubouchi T."/>
            <person name="Morono Y."/>
            <person name="Uchiyama I."/>
            <person name="Ito T."/>
            <person name="Fujiyama A."/>
            <person name="Inagaki F."/>
            <person name="Takami H."/>
        </authorList>
    </citation>
    <scope>NUCLEOTIDE SEQUENCE</scope>
    <source>
        <strain evidence="1">Expedition CK06-06</strain>
    </source>
</reference>
<evidence type="ECO:0000313" key="1">
    <source>
        <dbReference type="EMBL" id="GAI89894.1"/>
    </source>
</evidence>
<proteinExistence type="predicted"/>
<organism evidence="1">
    <name type="scientific">marine sediment metagenome</name>
    <dbReference type="NCBI Taxonomy" id="412755"/>
    <lineage>
        <taxon>unclassified sequences</taxon>
        <taxon>metagenomes</taxon>
        <taxon>ecological metagenomes</taxon>
    </lineage>
</organism>
<accession>X1UC15</accession>
<dbReference type="Gene3D" id="3.50.50.60">
    <property type="entry name" value="FAD/NAD(P)-binding domain"/>
    <property type="match status" value="1"/>
</dbReference>
<dbReference type="Pfam" id="PF12831">
    <property type="entry name" value="FAD_oxidored"/>
    <property type="match status" value="1"/>
</dbReference>
<evidence type="ECO:0008006" key="2">
    <source>
        <dbReference type="Google" id="ProtNLM"/>
    </source>
</evidence>
<dbReference type="InterPro" id="IPR036188">
    <property type="entry name" value="FAD/NAD-bd_sf"/>
</dbReference>
<name>X1UC15_9ZZZZ</name>